<feature type="region of interest" description="Disordered" evidence="1">
    <location>
        <begin position="329"/>
        <end position="427"/>
    </location>
</feature>
<comment type="caution">
    <text evidence="3">The sequence shown here is derived from an EMBL/GenBank/DDBJ whole genome shotgun (WGS) entry which is preliminary data.</text>
</comment>
<dbReference type="Proteomes" id="UP000243015">
    <property type="component" value="Unassembled WGS sequence"/>
</dbReference>
<name>A0A178F2Y5_TRIRU</name>
<dbReference type="VEuPathDB" id="FungiDB:TERG_01894"/>
<proteinExistence type="predicted"/>
<reference evidence="3 4" key="1">
    <citation type="submission" date="2016-05" db="EMBL/GenBank/DDBJ databases">
        <title>Genome sequencing of Trichophyton rubrum CMCC(F)T1i isolated from hair.</title>
        <authorList>
            <person name="Zhan P."/>
            <person name="Tao Y."/>
            <person name="Liu W."/>
        </authorList>
    </citation>
    <scope>NUCLEOTIDE SEQUENCE [LARGE SCALE GENOMIC DNA]</scope>
    <source>
        <strain evidence="4">CMCC(F)T1i</strain>
    </source>
</reference>
<dbReference type="PANTHER" id="PTHR46370">
    <property type="entry name" value="GPALPP MOTIFS-CONTAINING PROTEIN 1"/>
    <property type="match status" value="1"/>
</dbReference>
<dbReference type="InterPro" id="IPR022226">
    <property type="entry name" value="DUF3752"/>
</dbReference>
<feature type="compositionally biased region" description="Acidic residues" evidence="1">
    <location>
        <begin position="209"/>
        <end position="226"/>
    </location>
</feature>
<evidence type="ECO:0000259" key="2">
    <source>
        <dbReference type="Pfam" id="PF12572"/>
    </source>
</evidence>
<feature type="region of interest" description="Disordered" evidence="1">
    <location>
        <begin position="1"/>
        <end position="36"/>
    </location>
</feature>
<dbReference type="Pfam" id="PF12572">
    <property type="entry name" value="DUF3752"/>
    <property type="match status" value="1"/>
</dbReference>
<organism evidence="3 4">
    <name type="scientific">Trichophyton rubrum</name>
    <name type="common">Athlete's foot fungus</name>
    <name type="synonym">Epidermophyton rubrum</name>
    <dbReference type="NCBI Taxonomy" id="5551"/>
    <lineage>
        <taxon>Eukaryota</taxon>
        <taxon>Fungi</taxon>
        <taxon>Dikarya</taxon>
        <taxon>Ascomycota</taxon>
        <taxon>Pezizomycotina</taxon>
        <taxon>Eurotiomycetes</taxon>
        <taxon>Eurotiomycetidae</taxon>
        <taxon>Onygenales</taxon>
        <taxon>Arthrodermataceae</taxon>
        <taxon>Trichophyton</taxon>
    </lineage>
</organism>
<gene>
    <name evidence="3" type="ORF">A7C99_3116</name>
</gene>
<evidence type="ECO:0000313" key="4">
    <source>
        <dbReference type="Proteomes" id="UP000243015"/>
    </source>
</evidence>
<feature type="domain" description="DUF3752" evidence="2">
    <location>
        <begin position="269"/>
        <end position="422"/>
    </location>
</feature>
<dbReference type="EMBL" id="LHPM01000013">
    <property type="protein sequence ID" value="OAL66013.1"/>
    <property type="molecule type" value="Genomic_DNA"/>
</dbReference>
<feature type="compositionally biased region" description="Basic and acidic residues" evidence="1">
    <location>
        <begin position="375"/>
        <end position="398"/>
    </location>
</feature>
<feature type="region of interest" description="Disordered" evidence="1">
    <location>
        <begin position="131"/>
        <end position="315"/>
    </location>
</feature>
<dbReference type="InterPro" id="IPR046331">
    <property type="entry name" value="GPAM1-like"/>
</dbReference>
<dbReference type="AlphaFoldDB" id="A0A178F2Y5"/>
<evidence type="ECO:0000313" key="3">
    <source>
        <dbReference type="EMBL" id="OAL66013.1"/>
    </source>
</evidence>
<dbReference type="PANTHER" id="PTHR46370:SF1">
    <property type="entry name" value="GPALPP MOTIFS-CONTAINING PROTEIN 1"/>
    <property type="match status" value="1"/>
</dbReference>
<accession>A0A178F2Y5</accession>
<feature type="compositionally biased region" description="Basic residues" evidence="1">
    <location>
        <begin position="134"/>
        <end position="156"/>
    </location>
</feature>
<feature type="compositionally biased region" description="Basic and acidic residues" evidence="1">
    <location>
        <begin position="346"/>
        <end position="365"/>
    </location>
</feature>
<evidence type="ECO:0000256" key="1">
    <source>
        <dbReference type="SAM" id="MobiDB-lite"/>
    </source>
</evidence>
<protein>
    <recommendedName>
        <fullName evidence="2">DUF3752 domain-containing protein</fullName>
    </recommendedName>
</protein>
<sequence length="427" mass="46774">MAELSDKKVTPCPPQEAPKSLPQRKAQSISSIPQGERPNLGLATVLGLRASEQPWLPAGLPEHMSLDSKLGRQTVELHILGGVGHGVNGRWQPASLCCHSACWLGSYTFITGAGAALHGDNMQSYIKIDEDKKKEKKTNKQKKKKTTRKKTGKRRMGGNYGPAMSRKRKLDSEGEEDGDIGPARPDTPPKKPRVMGPVMPPSFRPESGKDEEEGSQDDEDDSDDDYGPSLPPPGSSSSAVQHETPTEPIPSKPASKPETVQRDDWMLKPPDQLGLSARMDPTKLKNRKFNTGNPARPAASKAGGPSNTWTETVEEKRKRLQNEVMGIQAPAAASTASEPDAGKALAAERAEKMSKHVREYNEKNRNKSLYSQHKASTEEQEKDDPSARAFDKEKDIRAPSKISHSQRREMLNKAADFNSRFSGGSFL</sequence>